<evidence type="ECO:0000313" key="2">
    <source>
        <dbReference type="Proteomes" id="UP000472260"/>
    </source>
</evidence>
<evidence type="ECO:0000313" key="1">
    <source>
        <dbReference type="Ensembl" id="ENSSANP00000093073.1"/>
    </source>
</evidence>
<reference evidence="1" key="1">
    <citation type="submission" date="2025-08" db="UniProtKB">
        <authorList>
            <consortium name="Ensembl"/>
        </authorList>
    </citation>
    <scope>IDENTIFICATION</scope>
</reference>
<name>A0A671SBI8_9TELE</name>
<organism evidence="1 2">
    <name type="scientific">Sinocyclocheilus anshuiensis</name>
    <dbReference type="NCBI Taxonomy" id="1608454"/>
    <lineage>
        <taxon>Eukaryota</taxon>
        <taxon>Metazoa</taxon>
        <taxon>Chordata</taxon>
        <taxon>Craniata</taxon>
        <taxon>Vertebrata</taxon>
        <taxon>Euteleostomi</taxon>
        <taxon>Actinopterygii</taxon>
        <taxon>Neopterygii</taxon>
        <taxon>Teleostei</taxon>
        <taxon>Ostariophysi</taxon>
        <taxon>Cypriniformes</taxon>
        <taxon>Cyprinidae</taxon>
        <taxon>Cyprininae</taxon>
        <taxon>Sinocyclocheilus</taxon>
    </lineage>
</organism>
<dbReference type="AlphaFoldDB" id="A0A671SBI8"/>
<protein>
    <recommendedName>
        <fullName evidence="3">Coiled-coil domain containing 141</fullName>
    </recommendedName>
</protein>
<dbReference type="Proteomes" id="UP000472260">
    <property type="component" value="Unassembled WGS sequence"/>
</dbReference>
<proteinExistence type="predicted"/>
<evidence type="ECO:0008006" key="3">
    <source>
        <dbReference type="Google" id="ProtNLM"/>
    </source>
</evidence>
<reference evidence="1" key="2">
    <citation type="submission" date="2025-09" db="UniProtKB">
        <authorList>
            <consortium name="Ensembl"/>
        </authorList>
    </citation>
    <scope>IDENTIFICATION</scope>
</reference>
<keyword evidence="2" id="KW-1185">Reference proteome</keyword>
<dbReference type="Ensembl" id="ENSSANT00000098872.1">
    <property type="protein sequence ID" value="ENSSANP00000093073.1"/>
    <property type="gene ID" value="ENSSANG00000045919.1"/>
</dbReference>
<accession>A0A671SBI8</accession>
<sequence length="96" mass="10360">ATCRDSDAGGQPSTTTISTIAVQAGDSQIVVAVLKCGELVHLQLTEAQPNLLEIGNNQDETKKLLEEHEQLLARLKVISTVPMQNKNVLILKLNSL</sequence>